<dbReference type="NCBIfam" id="NF033788">
    <property type="entry name" value="HTH_metalloreg"/>
    <property type="match status" value="1"/>
</dbReference>
<sequence>MSHNTEHIVEQFKECIPLLDVLTDEKRQAIILLLAKHKSGLNVNTIAEHIDLSRPAISHHLKVLKQSGYVSYEKKSVENYYVLTVRKPLEQLKSLISAIEAQCNHSTAHEIE</sequence>
<dbReference type="RefSeq" id="WP_116044012.1">
    <property type="nucleotide sequence ID" value="NZ_QUBQ01000001.1"/>
</dbReference>
<protein>
    <submittedName>
        <fullName evidence="5">ArsR family transcriptional regulator</fullName>
    </submittedName>
</protein>
<proteinExistence type="predicted"/>
<keyword evidence="1" id="KW-0805">Transcription regulation</keyword>
<organism evidence="5 6">
    <name type="scientific">Paenibacillus paeoniae</name>
    <dbReference type="NCBI Taxonomy" id="2292705"/>
    <lineage>
        <taxon>Bacteria</taxon>
        <taxon>Bacillati</taxon>
        <taxon>Bacillota</taxon>
        <taxon>Bacilli</taxon>
        <taxon>Bacillales</taxon>
        <taxon>Paenibacillaceae</taxon>
        <taxon>Paenibacillus</taxon>
    </lineage>
</organism>
<dbReference type="EMBL" id="QUBQ01000001">
    <property type="protein sequence ID" value="REK76836.1"/>
    <property type="molecule type" value="Genomic_DNA"/>
</dbReference>
<evidence type="ECO:0000313" key="6">
    <source>
        <dbReference type="Proteomes" id="UP000261905"/>
    </source>
</evidence>
<dbReference type="PANTHER" id="PTHR33154:SF33">
    <property type="entry name" value="TRANSCRIPTIONAL REPRESSOR SDPR"/>
    <property type="match status" value="1"/>
</dbReference>
<dbReference type="InterPro" id="IPR036388">
    <property type="entry name" value="WH-like_DNA-bd_sf"/>
</dbReference>
<reference evidence="5 6" key="1">
    <citation type="submission" date="2018-08" db="EMBL/GenBank/DDBJ databases">
        <title>Paenibacillus sp. M4BSY-1, whole genome shotgun sequence.</title>
        <authorList>
            <person name="Tuo L."/>
        </authorList>
    </citation>
    <scope>NUCLEOTIDE SEQUENCE [LARGE SCALE GENOMIC DNA]</scope>
    <source>
        <strain evidence="5 6">M4BSY-1</strain>
    </source>
</reference>
<feature type="domain" description="HTH arsR-type" evidence="4">
    <location>
        <begin position="7"/>
        <end position="107"/>
    </location>
</feature>
<dbReference type="PANTHER" id="PTHR33154">
    <property type="entry name" value="TRANSCRIPTIONAL REGULATOR, ARSR FAMILY"/>
    <property type="match status" value="1"/>
</dbReference>
<dbReference type="InterPro" id="IPR011991">
    <property type="entry name" value="ArsR-like_HTH"/>
</dbReference>
<evidence type="ECO:0000313" key="5">
    <source>
        <dbReference type="EMBL" id="REK76836.1"/>
    </source>
</evidence>
<dbReference type="InterPro" id="IPR051081">
    <property type="entry name" value="HTH_MetalResp_TranReg"/>
</dbReference>
<evidence type="ECO:0000256" key="2">
    <source>
        <dbReference type="ARBA" id="ARBA00023125"/>
    </source>
</evidence>
<dbReference type="AlphaFoldDB" id="A0A371PKV9"/>
<keyword evidence="3" id="KW-0804">Transcription</keyword>
<dbReference type="PRINTS" id="PR00778">
    <property type="entry name" value="HTHARSR"/>
</dbReference>
<keyword evidence="2" id="KW-0238">DNA-binding</keyword>
<dbReference type="Pfam" id="PF01022">
    <property type="entry name" value="HTH_5"/>
    <property type="match status" value="1"/>
</dbReference>
<evidence type="ECO:0000256" key="1">
    <source>
        <dbReference type="ARBA" id="ARBA00023015"/>
    </source>
</evidence>
<dbReference type="InterPro" id="IPR036390">
    <property type="entry name" value="WH_DNA-bd_sf"/>
</dbReference>
<keyword evidence="6" id="KW-1185">Reference proteome</keyword>
<evidence type="ECO:0000259" key="4">
    <source>
        <dbReference type="PROSITE" id="PS50987"/>
    </source>
</evidence>
<gene>
    <name evidence="5" type="ORF">DX130_07350</name>
</gene>
<dbReference type="CDD" id="cd00090">
    <property type="entry name" value="HTH_ARSR"/>
    <property type="match status" value="1"/>
</dbReference>
<dbReference type="Proteomes" id="UP000261905">
    <property type="component" value="Unassembled WGS sequence"/>
</dbReference>
<dbReference type="PROSITE" id="PS50987">
    <property type="entry name" value="HTH_ARSR_2"/>
    <property type="match status" value="1"/>
</dbReference>
<dbReference type="SUPFAM" id="SSF46785">
    <property type="entry name" value="Winged helix' DNA-binding domain"/>
    <property type="match status" value="1"/>
</dbReference>
<comment type="caution">
    <text evidence="5">The sequence shown here is derived from an EMBL/GenBank/DDBJ whole genome shotgun (WGS) entry which is preliminary data.</text>
</comment>
<evidence type="ECO:0000256" key="3">
    <source>
        <dbReference type="ARBA" id="ARBA00023163"/>
    </source>
</evidence>
<dbReference type="GO" id="GO:0003677">
    <property type="term" value="F:DNA binding"/>
    <property type="evidence" value="ECO:0007669"/>
    <property type="project" value="UniProtKB-KW"/>
</dbReference>
<dbReference type="InterPro" id="IPR001845">
    <property type="entry name" value="HTH_ArsR_DNA-bd_dom"/>
</dbReference>
<dbReference type="Gene3D" id="1.10.10.10">
    <property type="entry name" value="Winged helix-like DNA-binding domain superfamily/Winged helix DNA-binding domain"/>
    <property type="match status" value="1"/>
</dbReference>
<dbReference type="SMART" id="SM00418">
    <property type="entry name" value="HTH_ARSR"/>
    <property type="match status" value="1"/>
</dbReference>
<dbReference type="GO" id="GO:0003700">
    <property type="term" value="F:DNA-binding transcription factor activity"/>
    <property type="evidence" value="ECO:0007669"/>
    <property type="project" value="InterPro"/>
</dbReference>
<accession>A0A371PKV9</accession>
<name>A0A371PKV9_9BACL</name>
<dbReference type="OrthoDB" id="9798835at2"/>